<organism evidence="1 2">
    <name type="scientific">Roseivirga seohaensis subsp. aquiponti</name>
    <dbReference type="NCBI Taxonomy" id="1566026"/>
    <lineage>
        <taxon>Bacteria</taxon>
        <taxon>Pseudomonadati</taxon>
        <taxon>Bacteroidota</taxon>
        <taxon>Cytophagia</taxon>
        <taxon>Cytophagales</taxon>
        <taxon>Roseivirgaceae</taxon>
        <taxon>Roseivirga</taxon>
    </lineage>
</organism>
<gene>
    <name evidence="1" type="ORF">OB69_18035</name>
</gene>
<keyword evidence="2" id="KW-1185">Reference proteome</keyword>
<protein>
    <submittedName>
        <fullName evidence="1">Uncharacterized protein</fullName>
    </submittedName>
</protein>
<sequence>MSNRKNQNNNLNNTVMNSSKVKTQKNLSALLGLALAVITLFQAGSVKSNESSDRSLTSIEEAELRAEIDSIFPDDGLTITERAYAEIEAEQTNYVKVFNANNELVAQGITTENEELRRLVNQADFLIQVPGQKYYRISE</sequence>
<dbReference type="AlphaFoldDB" id="A0A0L8AG28"/>
<evidence type="ECO:0000313" key="2">
    <source>
        <dbReference type="Proteomes" id="UP000036908"/>
    </source>
</evidence>
<reference evidence="2" key="1">
    <citation type="submission" date="2014-11" db="EMBL/GenBank/DDBJ databases">
        <title>Genome sequencing of Roseivirga sp. D-25.</title>
        <authorList>
            <person name="Selvaratnam C."/>
            <person name="Thevarajoo S."/>
            <person name="Goh K.M."/>
            <person name="Eee R."/>
            <person name="Chan K.-G."/>
            <person name="Chong C.S."/>
        </authorList>
    </citation>
    <scope>NUCLEOTIDE SEQUENCE [LARGE SCALE GENOMIC DNA]</scope>
    <source>
        <strain evidence="2">D-25</strain>
    </source>
</reference>
<dbReference type="PATRIC" id="fig|1566026.4.peg.2623"/>
<accession>A0A0L8AG28</accession>
<evidence type="ECO:0000313" key="1">
    <source>
        <dbReference type="EMBL" id="KOF01348.1"/>
    </source>
</evidence>
<dbReference type="Proteomes" id="UP000036908">
    <property type="component" value="Unassembled WGS sequence"/>
</dbReference>
<dbReference type="EMBL" id="JSVA01000041">
    <property type="protein sequence ID" value="KOF01348.1"/>
    <property type="molecule type" value="Genomic_DNA"/>
</dbReference>
<comment type="caution">
    <text evidence="1">The sequence shown here is derived from an EMBL/GenBank/DDBJ whole genome shotgun (WGS) entry which is preliminary data.</text>
</comment>
<proteinExistence type="predicted"/>
<name>A0A0L8AG28_9BACT</name>